<proteinExistence type="predicted"/>
<dbReference type="AlphaFoldDB" id="A0A0K2G8V5"/>
<protein>
    <recommendedName>
        <fullName evidence="8">Isoprenylcysteine carboxyl methyltransferase</fullName>
    </recommendedName>
</protein>
<evidence type="ECO:0000256" key="2">
    <source>
        <dbReference type="ARBA" id="ARBA00022692"/>
    </source>
</evidence>
<evidence type="ECO:0000313" key="7">
    <source>
        <dbReference type="Proteomes" id="UP000069205"/>
    </source>
</evidence>
<comment type="subcellular location">
    <subcellularLocation>
        <location evidence="1">Endomembrane system</location>
        <topology evidence="1">Multi-pass membrane protein</topology>
    </subcellularLocation>
</comment>
<feature type="transmembrane region" description="Helical" evidence="5">
    <location>
        <begin position="38"/>
        <end position="58"/>
    </location>
</feature>
<dbReference type="EMBL" id="CP011801">
    <property type="protein sequence ID" value="ALA57370.1"/>
    <property type="molecule type" value="Genomic_DNA"/>
</dbReference>
<name>A0A0K2G8V5_NITMO</name>
<dbReference type="STRING" id="42253.NITMOv2_0936"/>
<sequence length="151" mass="16629">MLELKIPPVIVGLVTAGLMWLVAHAMPGYGFDIPQRRLVAQVVAAAGFVVAVWGVVAFRRAGTTVNPMKPESSSSLVVTGIYAFTRNPMYLGLLLVLVAWAIDLAHPAAFLVLPLFVLYMNRFQIQPEERALASRFGPSFTAYASRVRRWI</sequence>
<dbReference type="Proteomes" id="UP000069205">
    <property type="component" value="Chromosome"/>
</dbReference>
<dbReference type="PANTHER" id="PTHR12714:SF24">
    <property type="entry name" value="SLR1182 PROTEIN"/>
    <property type="match status" value="1"/>
</dbReference>
<keyword evidence="7" id="KW-1185">Reference proteome</keyword>
<evidence type="ECO:0000256" key="5">
    <source>
        <dbReference type="SAM" id="Phobius"/>
    </source>
</evidence>
<dbReference type="Pfam" id="PF04191">
    <property type="entry name" value="PEMT"/>
    <property type="match status" value="1"/>
</dbReference>
<dbReference type="PANTHER" id="PTHR12714">
    <property type="entry name" value="PROTEIN-S ISOPRENYLCYSTEINE O-METHYLTRANSFERASE"/>
    <property type="match status" value="1"/>
</dbReference>
<evidence type="ECO:0000256" key="3">
    <source>
        <dbReference type="ARBA" id="ARBA00022989"/>
    </source>
</evidence>
<keyword evidence="4 5" id="KW-0472">Membrane</keyword>
<evidence type="ECO:0008006" key="8">
    <source>
        <dbReference type="Google" id="ProtNLM"/>
    </source>
</evidence>
<dbReference type="GO" id="GO:0016740">
    <property type="term" value="F:transferase activity"/>
    <property type="evidence" value="ECO:0007669"/>
    <property type="project" value="UniProtKB-ARBA"/>
</dbReference>
<dbReference type="RefSeq" id="WP_053378716.1">
    <property type="nucleotide sequence ID" value="NZ_CP011801.1"/>
</dbReference>
<evidence type="ECO:0000256" key="1">
    <source>
        <dbReference type="ARBA" id="ARBA00004127"/>
    </source>
</evidence>
<reference evidence="6 7" key="1">
    <citation type="journal article" date="2015" name="Proc. Natl. Acad. Sci. U.S.A.">
        <title>Expanded metabolic versatility of ubiquitous nitrite-oxidizing bacteria from the genus Nitrospira.</title>
        <authorList>
            <person name="Koch H."/>
            <person name="Lucker S."/>
            <person name="Albertsen M."/>
            <person name="Kitzinger K."/>
            <person name="Herbold C."/>
            <person name="Spieck E."/>
            <person name="Nielsen P.H."/>
            <person name="Wagner M."/>
            <person name="Daims H."/>
        </authorList>
    </citation>
    <scope>NUCLEOTIDE SEQUENCE [LARGE SCALE GENOMIC DNA]</scope>
    <source>
        <strain evidence="6 7">NSP M-1</strain>
    </source>
</reference>
<feature type="transmembrane region" description="Helical" evidence="5">
    <location>
        <begin position="90"/>
        <end position="120"/>
    </location>
</feature>
<dbReference type="OrthoDB" id="9809773at2"/>
<keyword evidence="2 5" id="KW-0812">Transmembrane</keyword>
<dbReference type="KEGG" id="nmv:NITMOv2_0936"/>
<gene>
    <name evidence="6" type="ORF">NITMOv2_0936</name>
</gene>
<evidence type="ECO:0000256" key="4">
    <source>
        <dbReference type="ARBA" id="ARBA00023136"/>
    </source>
</evidence>
<dbReference type="InterPro" id="IPR007318">
    <property type="entry name" value="Phopholipid_MeTrfase"/>
</dbReference>
<dbReference type="Gene3D" id="1.20.120.1630">
    <property type="match status" value="1"/>
</dbReference>
<organism evidence="6 7">
    <name type="scientific">Nitrospira moscoviensis</name>
    <dbReference type="NCBI Taxonomy" id="42253"/>
    <lineage>
        <taxon>Bacteria</taxon>
        <taxon>Pseudomonadati</taxon>
        <taxon>Nitrospirota</taxon>
        <taxon>Nitrospiria</taxon>
        <taxon>Nitrospirales</taxon>
        <taxon>Nitrospiraceae</taxon>
        <taxon>Nitrospira</taxon>
    </lineage>
</organism>
<dbReference type="GO" id="GO:0012505">
    <property type="term" value="C:endomembrane system"/>
    <property type="evidence" value="ECO:0007669"/>
    <property type="project" value="UniProtKB-SubCell"/>
</dbReference>
<keyword evidence="3 5" id="KW-1133">Transmembrane helix</keyword>
<accession>A0A0K2G8V5</accession>
<dbReference type="PATRIC" id="fig|42253.5.peg.918"/>
<feature type="transmembrane region" description="Helical" evidence="5">
    <location>
        <begin position="6"/>
        <end position="26"/>
    </location>
</feature>
<evidence type="ECO:0000313" key="6">
    <source>
        <dbReference type="EMBL" id="ALA57370.1"/>
    </source>
</evidence>